<evidence type="ECO:0000313" key="1">
    <source>
        <dbReference type="EMBL" id="KRP31062.1"/>
    </source>
</evidence>
<dbReference type="AlphaFoldDB" id="A0A0R2X4P5"/>
<evidence type="ECO:0000313" key="2">
    <source>
        <dbReference type="Proteomes" id="UP000051557"/>
    </source>
</evidence>
<protein>
    <submittedName>
        <fullName evidence="1">Uncharacterized protein</fullName>
    </submittedName>
</protein>
<reference evidence="1 2" key="1">
    <citation type="submission" date="2015-10" db="EMBL/GenBank/DDBJ databases">
        <title>Metagenome-Assembled Genomes uncover a global brackish microbiome.</title>
        <authorList>
            <person name="Hugerth L.W."/>
            <person name="Larsson J."/>
            <person name="Alneberg J."/>
            <person name="Lindh M.V."/>
            <person name="Legrand C."/>
            <person name="Pinhassi J."/>
            <person name="Andersson A.F."/>
        </authorList>
    </citation>
    <scope>NUCLEOTIDE SEQUENCE [LARGE SCALE GENOMIC DNA]</scope>
    <source>
        <strain evidence="1">BACL9 MAG-120820-bin42</strain>
    </source>
</reference>
<comment type="caution">
    <text evidence="1">The sequence shown here is derived from an EMBL/GenBank/DDBJ whole genome shotgun (WGS) entry which is preliminary data.</text>
</comment>
<feature type="non-terminal residue" evidence="1">
    <location>
        <position position="1"/>
    </location>
</feature>
<accession>A0A0R2X4P5</accession>
<dbReference type="Proteomes" id="UP000051557">
    <property type="component" value="Unassembled WGS sequence"/>
</dbReference>
<proteinExistence type="predicted"/>
<sequence length="60" mass="6779">YLKVRGLGQRVDSAHCEQLGNCLEGADSFWVLRSGVIFFGEEKKQDSDGWALAQLFFRAK</sequence>
<dbReference type="EMBL" id="LIDM01000394">
    <property type="protein sequence ID" value="KRP31062.1"/>
    <property type="molecule type" value="Genomic_DNA"/>
</dbReference>
<organism evidence="1 2">
    <name type="scientific">Verrucomicrobia subdivision 6 bacterium BACL9 MAG-120820-bin42</name>
    <dbReference type="NCBI Taxonomy" id="1655634"/>
    <lineage>
        <taxon>Bacteria</taxon>
        <taxon>Pseudomonadati</taxon>
        <taxon>Verrucomicrobiota</taxon>
        <taxon>Verrucomicrobiia</taxon>
        <taxon>Verrucomicrobiales</taxon>
        <taxon>Verrucomicrobia subdivision 6</taxon>
    </lineage>
</organism>
<gene>
    <name evidence="1" type="ORF">ABS32_07770</name>
</gene>
<name>A0A0R2X4P5_9BACT</name>